<evidence type="ECO:0000256" key="1">
    <source>
        <dbReference type="PROSITE-ProRule" id="PRU00169"/>
    </source>
</evidence>
<name>A0A344TH90_9BACT</name>
<reference evidence="4 5" key="1">
    <citation type="submission" date="2018-07" db="EMBL/GenBank/DDBJ databases">
        <title>Genome sequencing of Runella.</title>
        <authorList>
            <person name="Baek M.-G."/>
            <person name="Yi H."/>
        </authorList>
    </citation>
    <scope>NUCLEOTIDE SEQUENCE [LARGE SCALE GENOMIC DNA]</scope>
    <source>
        <strain evidence="4 5">HYN0085</strain>
    </source>
</reference>
<dbReference type="InterPro" id="IPR011006">
    <property type="entry name" value="CheY-like_superfamily"/>
</dbReference>
<dbReference type="Gene3D" id="3.40.50.2300">
    <property type="match status" value="1"/>
</dbReference>
<dbReference type="Pfam" id="PF00072">
    <property type="entry name" value="Response_reg"/>
    <property type="match status" value="1"/>
</dbReference>
<evidence type="ECO:0000313" key="4">
    <source>
        <dbReference type="EMBL" id="AXE18011.1"/>
    </source>
</evidence>
<feature type="domain" description="Response regulatory" evidence="2">
    <location>
        <begin position="4"/>
        <end position="115"/>
    </location>
</feature>
<dbReference type="SMART" id="SM00448">
    <property type="entry name" value="REC"/>
    <property type="match status" value="1"/>
</dbReference>
<dbReference type="SUPFAM" id="SSF52172">
    <property type="entry name" value="CheY-like"/>
    <property type="match status" value="1"/>
</dbReference>
<evidence type="ECO:0000313" key="5">
    <source>
        <dbReference type="Proteomes" id="UP000251993"/>
    </source>
</evidence>
<dbReference type="Pfam" id="PF04397">
    <property type="entry name" value="LytTR"/>
    <property type="match status" value="1"/>
</dbReference>
<dbReference type="EMBL" id="CP030850">
    <property type="protein sequence ID" value="AXE18011.1"/>
    <property type="molecule type" value="Genomic_DNA"/>
</dbReference>
<dbReference type="PROSITE" id="PS50930">
    <property type="entry name" value="HTH_LYTTR"/>
    <property type="match status" value="1"/>
</dbReference>
<keyword evidence="1" id="KW-0597">Phosphoprotein</keyword>
<dbReference type="GO" id="GO:0003677">
    <property type="term" value="F:DNA binding"/>
    <property type="evidence" value="ECO:0007669"/>
    <property type="project" value="UniProtKB-KW"/>
</dbReference>
<dbReference type="PANTHER" id="PTHR37299:SF1">
    <property type="entry name" value="STAGE 0 SPORULATION PROTEIN A HOMOLOG"/>
    <property type="match status" value="1"/>
</dbReference>
<dbReference type="OrthoDB" id="1646880at2"/>
<feature type="modified residue" description="4-aspartylphosphate" evidence="1">
    <location>
        <position position="55"/>
    </location>
</feature>
<protein>
    <submittedName>
        <fullName evidence="4">DNA-binding response regulator</fullName>
    </submittedName>
</protein>
<dbReference type="Gene3D" id="2.40.50.1020">
    <property type="entry name" value="LytTr DNA-binding domain"/>
    <property type="match status" value="1"/>
</dbReference>
<dbReference type="AlphaFoldDB" id="A0A344TH90"/>
<sequence length="235" mass="27252">MKINCLIVDDEPIARKILQEYIEEFDWLQLVGQAESPLNAINLMAQHSVDLLFLDIEMPQMSGFALLKKLIYPPAVIITTAYPNYAVEGFELDVLDYLLKPISIDRFLKSALKAKALYAQKNKTPSPTIDYFFVKCDGNIERIELRDLLYVKALENYIIIQTTQRKYITYLTMKGLEEYLPTEQFVKIHKSYLVPIAKIDRIEGNEVHIGIEKLPLSRTLRTDVLQRIDEKLVKR</sequence>
<organism evidence="4 5">
    <name type="scientific">Runella rosea</name>
    <dbReference type="NCBI Taxonomy" id="2259595"/>
    <lineage>
        <taxon>Bacteria</taxon>
        <taxon>Pseudomonadati</taxon>
        <taxon>Bacteroidota</taxon>
        <taxon>Cytophagia</taxon>
        <taxon>Cytophagales</taxon>
        <taxon>Spirosomataceae</taxon>
        <taxon>Runella</taxon>
    </lineage>
</organism>
<dbReference type="PROSITE" id="PS50110">
    <property type="entry name" value="RESPONSE_REGULATORY"/>
    <property type="match status" value="1"/>
</dbReference>
<dbReference type="Proteomes" id="UP000251993">
    <property type="component" value="Chromosome"/>
</dbReference>
<dbReference type="RefSeq" id="WP_114066796.1">
    <property type="nucleotide sequence ID" value="NZ_CP030850.1"/>
</dbReference>
<evidence type="ECO:0000259" key="2">
    <source>
        <dbReference type="PROSITE" id="PS50110"/>
    </source>
</evidence>
<gene>
    <name evidence="4" type="ORF">DR864_09825</name>
</gene>
<dbReference type="PANTHER" id="PTHR37299">
    <property type="entry name" value="TRANSCRIPTIONAL REGULATOR-RELATED"/>
    <property type="match status" value="1"/>
</dbReference>
<feature type="domain" description="HTH LytTR-type" evidence="3">
    <location>
        <begin position="132"/>
        <end position="230"/>
    </location>
</feature>
<keyword evidence="5" id="KW-1185">Reference proteome</keyword>
<dbReference type="InterPro" id="IPR001789">
    <property type="entry name" value="Sig_transdc_resp-reg_receiver"/>
</dbReference>
<proteinExistence type="predicted"/>
<dbReference type="SMART" id="SM00850">
    <property type="entry name" value="LytTR"/>
    <property type="match status" value="1"/>
</dbReference>
<accession>A0A344TH90</accession>
<keyword evidence="4" id="KW-0238">DNA-binding</keyword>
<dbReference type="KEGG" id="run:DR864_09825"/>
<dbReference type="InterPro" id="IPR007492">
    <property type="entry name" value="LytTR_DNA-bd_dom"/>
</dbReference>
<dbReference type="InterPro" id="IPR046947">
    <property type="entry name" value="LytR-like"/>
</dbReference>
<evidence type="ECO:0000259" key="3">
    <source>
        <dbReference type="PROSITE" id="PS50930"/>
    </source>
</evidence>
<dbReference type="GO" id="GO:0000156">
    <property type="term" value="F:phosphorelay response regulator activity"/>
    <property type="evidence" value="ECO:0007669"/>
    <property type="project" value="InterPro"/>
</dbReference>